<dbReference type="InterPro" id="IPR009430">
    <property type="entry name" value="GvpL/GvpF"/>
</dbReference>
<reference evidence="4 5" key="1">
    <citation type="submission" date="2024-09" db="EMBL/GenBank/DDBJ databases">
        <title>The Natural Products Discovery Center: Release of the First 8490 Sequenced Strains for Exploring Actinobacteria Biosynthetic Diversity.</title>
        <authorList>
            <person name="Kalkreuter E."/>
            <person name="Kautsar S.A."/>
            <person name="Yang D."/>
            <person name="Bader C.D."/>
            <person name="Teijaro C.N."/>
            <person name="Fluegel L."/>
            <person name="Davis C.M."/>
            <person name="Simpson J.R."/>
            <person name="Lauterbach L."/>
            <person name="Steele A.D."/>
            <person name="Gui C."/>
            <person name="Meng S."/>
            <person name="Li G."/>
            <person name="Viehrig K."/>
            <person name="Ye F."/>
            <person name="Su P."/>
            <person name="Kiefer A.F."/>
            <person name="Nichols A."/>
            <person name="Cepeda A.J."/>
            <person name="Yan W."/>
            <person name="Fan B."/>
            <person name="Jiang Y."/>
            <person name="Adhikari A."/>
            <person name="Zheng C.-J."/>
            <person name="Schuster L."/>
            <person name="Cowan T.M."/>
            <person name="Smanski M.J."/>
            <person name="Chevrette M.G."/>
            <person name="De Carvalho L.P.S."/>
            <person name="Shen B."/>
        </authorList>
    </citation>
    <scope>NUCLEOTIDE SEQUENCE [LARGE SCALE GENOMIC DNA]</scope>
    <source>
        <strain evidence="4 5">NPDC058348</strain>
    </source>
</reference>
<keyword evidence="5" id="KW-1185">Reference proteome</keyword>
<dbReference type="Pfam" id="PF06386">
    <property type="entry name" value="GvpL_GvpF"/>
    <property type="match status" value="1"/>
</dbReference>
<sequence length="237" mass="26027">MAVYVYAITAAAHPLRLDGLTGVGDPPEQLRTVDGRSVVAVVSDSPEGLKAKRRDVLAHQTVLERLMADGSVLPLRFGAIAPDDDAVLEVLDERADAYRERLSALDGCVEFHVKASCAEEPLLRDILLESEEARRLNEDIRAGRGGQDLRMTLGELIAAEVQRRHESFAAQTVEALRPAARDISASEPTGEDFVSVSFLVEQARQNDFMTAQKDLADRFGEDFAFRLHGPLPPYSFV</sequence>
<accession>A0ABW6FUL4</accession>
<comment type="similarity">
    <text evidence="3">Belongs to the gas vesicle GvpF/GvpL family.</text>
</comment>
<name>A0ABW6FUL4_9ACTN</name>
<evidence type="ECO:0000256" key="2">
    <source>
        <dbReference type="ARBA" id="ARBA00035108"/>
    </source>
</evidence>
<keyword evidence="1" id="KW-0304">Gas vesicle</keyword>
<proteinExistence type="inferred from homology"/>
<protein>
    <submittedName>
        <fullName evidence="4">GvpL/GvpF family gas vesicle protein</fullName>
    </submittedName>
</protein>
<dbReference type="RefSeq" id="WP_386719404.1">
    <property type="nucleotide sequence ID" value="NZ_JBHXIJ010000248.1"/>
</dbReference>
<dbReference type="EMBL" id="JBHXIJ010000248">
    <property type="protein sequence ID" value="MFD5102461.1"/>
    <property type="molecule type" value="Genomic_DNA"/>
</dbReference>
<comment type="caution">
    <text evidence="4">The sequence shown here is derived from an EMBL/GenBank/DDBJ whole genome shotgun (WGS) entry which is preliminary data.</text>
</comment>
<evidence type="ECO:0000313" key="5">
    <source>
        <dbReference type="Proteomes" id="UP001598448"/>
    </source>
</evidence>
<evidence type="ECO:0000256" key="3">
    <source>
        <dbReference type="ARBA" id="ARBA00035643"/>
    </source>
</evidence>
<dbReference type="Proteomes" id="UP001598448">
    <property type="component" value="Unassembled WGS sequence"/>
</dbReference>
<comment type="subcellular location">
    <subcellularLocation>
        <location evidence="2">Gas vesicle</location>
    </subcellularLocation>
</comment>
<dbReference type="PANTHER" id="PTHR36852">
    <property type="entry name" value="PROTEIN GVPL 2"/>
    <property type="match status" value="1"/>
</dbReference>
<organism evidence="4 5">
    <name type="scientific">Streptomyces albidochromogenes</name>
    <dbReference type="NCBI Taxonomy" id="329524"/>
    <lineage>
        <taxon>Bacteria</taxon>
        <taxon>Bacillati</taxon>
        <taxon>Actinomycetota</taxon>
        <taxon>Actinomycetes</taxon>
        <taxon>Kitasatosporales</taxon>
        <taxon>Streptomycetaceae</taxon>
        <taxon>Streptomyces</taxon>
    </lineage>
</organism>
<evidence type="ECO:0000256" key="1">
    <source>
        <dbReference type="ARBA" id="ARBA00022987"/>
    </source>
</evidence>
<dbReference type="PANTHER" id="PTHR36852:SF1">
    <property type="entry name" value="PROTEIN GVPL 2"/>
    <property type="match status" value="1"/>
</dbReference>
<evidence type="ECO:0000313" key="4">
    <source>
        <dbReference type="EMBL" id="MFD5102461.1"/>
    </source>
</evidence>
<gene>
    <name evidence="4" type="ORF">ACFWJN_26320</name>
</gene>